<dbReference type="Proteomes" id="UP001437256">
    <property type="component" value="Unassembled WGS sequence"/>
</dbReference>
<evidence type="ECO:0000313" key="2">
    <source>
        <dbReference type="Proteomes" id="UP001437256"/>
    </source>
</evidence>
<proteinExistence type="predicted"/>
<reference evidence="1 2" key="1">
    <citation type="submission" date="2024-05" db="EMBL/GenBank/DDBJ databases">
        <title>A draft genome resource for the thread blight pathogen Marasmius tenuissimus strain MS-2.</title>
        <authorList>
            <person name="Yulfo-Soto G.E."/>
            <person name="Baruah I.K."/>
            <person name="Amoako-Attah I."/>
            <person name="Bukari Y."/>
            <person name="Meinhardt L.W."/>
            <person name="Bailey B.A."/>
            <person name="Cohen S.P."/>
        </authorList>
    </citation>
    <scope>NUCLEOTIDE SEQUENCE [LARGE SCALE GENOMIC DNA]</scope>
    <source>
        <strain evidence="1 2">MS-2</strain>
    </source>
</reference>
<sequence length="426" mass="48507">MALSTSTKNKVQEGISNSDARLKKDQNLEHNDEQAPSFLIAVAQRYCDVYKKIPPYQAWEEIWEYANTVFADSIVPLLLLSLGSMSLKEVQEALSAIALLSGVLAGGIHLDSQVHASIRSFWDRVLSWMAILNQTYILDDLPPHQIEPEQLEELREKILITTAKTVSAFNALQAEEGSDAHLMLEKVPSFYPTILKASIHLAQVSSSDQLFPIDFWHLRELPNGKEQLIDAFTTVRSRYNMAGTLLSILDKEVNRESRIRAKTLDSALNFIFFIFFHVRECYEPIRDFLSQGAIPLCLDILDFIATDIASHTLPQRQTFLDCTASLCLIIRCSFHCGFTWVSQSLNSGKLLSTLVKTWIVLTCGPDGRLEKPSDRTKQGNLKQYGELLQSLYLFLIFRTVLIRILRECRNVRECRMLEKLHKKDLL</sequence>
<evidence type="ECO:0000313" key="1">
    <source>
        <dbReference type="EMBL" id="KAL0064964.1"/>
    </source>
</evidence>
<dbReference type="EMBL" id="JBBXMP010000054">
    <property type="protein sequence ID" value="KAL0064964.1"/>
    <property type="molecule type" value="Genomic_DNA"/>
</dbReference>
<name>A0ABR2ZV71_9AGAR</name>
<gene>
    <name evidence="1" type="ORF">AAF712_008088</name>
</gene>
<organism evidence="1 2">
    <name type="scientific">Marasmius tenuissimus</name>
    <dbReference type="NCBI Taxonomy" id="585030"/>
    <lineage>
        <taxon>Eukaryota</taxon>
        <taxon>Fungi</taxon>
        <taxon>Dikarya</taxon>
        <taxon>Basidiomycota</taxon>
        <taxon>Agaricomycotina</taxon>
        <taxon>Agaricomycetes</taxon>
        <taxon>Agaricomycetidae</taxon>
        <taxon>Agaricales</taxon>
        <taxon>Marasmiineae</taxon>
        <taxon>Marasmiaceae</taxon>
        <taxon>Marasmius</taxon>
    </lineage>
</organism>
<protein>
    <submittedName>
        <fullName evidence="1">Uncharacterized protein</fullName>
    </submittedName>
</protein>
<accession>A0ABR2ZV71</accession>
<comment type="caution">
    <text evidence="1">The sequence shown here is derived from an EMBL/GenBank/DDBJ whole genome shotgun (WGS) entry which is preliminary data.</text>
</comment>
<keyword evidence="2" id="KW-1185">Reference proteome</keyword>